<evidence type="ECO:0000313" key="1">
    <source>
        <dbReference type="EMBL" id="KAL2650152.1"/>
    </source>
</evidence>
<evidence type="ECO:0000313" key="2">
    <source>
        <dbReference type="Proteomes" id="UP001605036"/>
    </source>
</evidence>
<accession>A0ABD1ZGE6</accession>
<proteinExistence type="predicted"/>
<reference evidence="1 2" key="1">
    <citation type="submission" date="2024-09" db="EMBL/GenBank/DDBJ databases">
        <title>Chromosome-scale assembly of Riccia fluitans.</title>
        <authorList>
            <person name="Paukszto L."/>
            <person name="Sawicki J."/>
            <person name="Karawczyk K."/>
            <person name="Piernik-Szablinska J."/>
            <person name="Szczecinska M."/>
            <person name="Mazdziarz M."/>
        </authorList>
    </citation>
    <scope>NUCLEOTIDE SEQUENCE [LARGE SCALE GENOMIC DNA]</scope>
    <source>
        <strain evidence="1">Rf_01</strain>
        <tissue evidence="1">Aerial parts of the thallus</tissue>
    </source>
</reference>
<gene>
    <name evidence="1" type="ORF">R1flu_018280</name>
</gene>
<dbReference type="EMBL" id="JBHFFA010000001">
    <property type="protein sequence ID" value="KAL2650152.1"/>
    <property type="molecule type" value="Genomic_DNA"/>
</dbReference>
<sequence>MIMGSKELMEKYVLALEQLFDKAKASALGAASVVLQALHKSVLQAKGNVKEIEDSATKAKRIYSPKKEKKMPIRHC</sequence>
<protein>
    <submittedName>
        <fullName evidence="1">Uncharacterized protein</fullName>
    </submittedName>
</protein>
<organism evidence="1 2">
    <name type="scientific">Riccia fluitans</name>
    <dbReference type="NCBI Taxonomy" id="41844"/>
    <lineage>
        <taxon>Eukaryota</taxon>
        <taxon>Viridiplantae</taxon>
        <taxon>Streptophyta</taxon>
        <taxon>Embryophyta</taxon>
        <taxon>Marchantiophyta</taxon>
        <taxon>Marchantiopsida</taxon>
        <taxon>Marchantiidae</taxon>
        <taxon>Marchantiales</taxon>
        <taxon>Ricciaceae</taxon>
        <taxon>Riccia</taxon>
    </lineage>
</organism>
<dbReference type="Proteomes" id="UP001605036">
    <property type="component" value="Unassembled WGS sequence"/>
</dbReference>
<comment type="caution">
    <text evidence="1">The sequence shown here is derived from an EMBL/GenBank/DDBJ whole genome shotgun (WGS) entry which is preliminary data.</text>
</comment>
<dbReference type="AlphaFoldDB" id="A0ABD1ZGE6"/>
<name>A0ABD1ZGE6_9MARC</name>
<keyword evidence="2" id="KW-1185">Reference proteome</keyword>